<dbReference type="PANTHER" id="PTHR47563">
    <property type="entry name" value="PROTEIN FMP25, MITOCHONDRIAL"/>
    <property type="match status" value="1"/>
</dbReference>
<feature type="modified residue" description="N6-(pyridoxal phosphate)lysine" evidence="4">
    <location>
        <position position="867"/>
    </location>
</feature>
<dbReference type="InterPro" id="IPR009091">
    <property type="entry name" value="RCC1/BLIP-II"/>
</dbReference>
<dbReference type="VEuPathDB" id="FungiDB:ASPNIDRAFT2_1106359"/>
<name>A0A100I805_ASPNG</name>
<reference evidence="8" key="1">
    <citation type="journal article" date="2016" name="Genome Announc.">
        <title>Draft genome sequence of Aspergillus niger strain An76.</title>
        <authorList>
            <person name="Gong W."/>
            <person name="Cheng Z."/>
            <person name="Zhang H."/>
            <person name="Liu L."/>
            <person name="Gao P."/>
            <person name="Wang L."/>
        </authorList>
    </citation>
    <scope>NUCLEOTIDE SEQUENCE [LARGE SCALE GENOMIC DNA]</scope>
    <source>
        <strain evidence="8">An76</strain>
    </source>
</reference>
<evidence type="ECO:0000256" key="3">
    <source>
        <dbReference type="ARBA" id="ARBA00023239"/>
    </source>
</evidence>
<gene>
    <name evidence="7" type="ORF">ABL_01645</name>
</gene>
<feature type="repeat" description="RCC1" evidence="5">
    <location>
        <begin position="334"/>
        <end position="394"/>
    </location>
</feature>
<evidence type="ECO:0000256" key="6">
    <source>
        <dbReference type="SAM" id="MobiDB-lite"/>
    </source>
</evidence>
<dbReference type="GO" id="GO:0030170">
    <property type="term" value="F:pyridoxal phosphate binding"/>
    <property type="evidence" value="ECO:0007669"/>
    <property type="project" value="InterPro"/>
</dbReference>
<dbReference type="VEuPathDB" id="FungiDB:M747DRAFT_331849"/>
<organism evidence="7 8">
    <name type="scientific">Aspergillus niger</name>
    <dbReference type="NCBI Taxonomy" id="5061"/>
    <lineage>
        <taxon>Eukaryota</taxon>
        <taxon>Fungi</taxon>
        <taxon>Dikarya</taxon>
        <taxon>Ascomycota</taxon>
        <taxon>Pezizomycotina</taxon>
        <taxon>Eurotiomycetes</taxon>
        <taxon>Eurotiomycetidae</taxon>
        <taxon>Eurotiales</taxon>
        <taxon>Aspergillaceae</taxon>
        <taxon>Aspergillus</taxon>
        <taxon>Aspergillus subgen. Circumdati</taxon>
    </lineage>
</organism>
<evidence type="ECO:0000256" key="1">
    <source>
        <dbReference type="ARBA" id="ARBA00001933"/>
    </source>
</evidence>
<feature type="region of interest" description="Disordered" evidence="6">
    <location>
        <begin position="1089"/>
        <end position="1110"/>
    </location>
</feature>
<evidence type="ECO:0000256" key="4">
    <source>
        <dbReference type="PIRSR" id="PIRSR602129-50"/>
    </source>
</evidence>
<dbReference type="Pfam" id="PF00282">
    <property type="entry name" value="Pyridoxal_deC"/>
    <property type="match status" value="1"/>
</dbReference>
<evidence type="ECO:0000256" key="2">
    <source>
        <dbReference type="ARBA" id="ARBA00022898"/>
    </source>
</evidence>
<evidence type="ECO:0000313" key="8">
    <source>
        <dbReference type="Proteomes" id="UP000068243"/>
    </source>
</evidence>
<dbReference type="FunFam" id="2.130.10.30:FF:000027">
    <property type="entry name" value="Protein FMP25, mitochondrial"/>
    <property type="match status" value="1"/>
</dbReference>
<dbReference type="GO" id="GO:0034551">
    <property type="term" value="P:mitochondrial respiratory chain complex III assembly"/>
    <property type="evidence" value="ECO:0007669"/>
    <property type="project" value="TreeGrafter"/>
</dbReference>
<dbReference type="OrthoDB" id="10256179at2759"/>
<dbReference type="SUPFAM" id="SSF50985">
    <property type="entry name" value="RCC1/BLIP-II"/>
    <property type="match status" value="1"/>
</dbReference>
<dbReference type="PROSITE" id="PS00626">
    <property type="entry name" value="RCC1_2"/>
    <property type="match status" value="2"/>
</dbReference>
<dbReference type="VEuPathDB" id="FungiDB:ATCC64974_57180"/>
<dbReference type="Gene3D" id="2.130.10.30">
    <property type="entry name" value="Regulator of chromosome condensation 1/beta-lactamase-inhibitor protein II"/>
    <property type="match status" value="1"/>
</dbReference>
<dbReference type="PaxDb" id="5061-CADANGAP00002140"/>
<proteinExistence type="predicted"/>
<sequence length="1110" mass="121082">MWTHRGRQSVTTVVTNSSRRLVRSNRSIATPWRRYYASSNKGPEPSINSNWLRNSLGVAGAGTAAVFIYEYATSNRNPIEKPVEKVKDLAKSAEELSSQYVQHKRSVKSPGVYVWGNNAYRVVDPESKESVVKTPRKFAYFEGQVLRDLKLGERSGAAITENGDLVQWGKGYSETEFKPTKTLTGKNLASLCMSNDRILALSSDGNVYSLPIAKEDQLGGRKTKEGSWVPFRSGTSSISYRLLQPTLKLGERVTALASGLDHALLLTSSGRVFSVAASTENYPSFGQLGIPGLTWATRPKGPVDALHEITALKGSKIVQIAAGDYHSLALDKDGNVFAFGDNSFGQLAMEFNPSSPFCDTPTLVPIRNLYRGPWLPKATRVAAGGANSFFTVDAQRILSSKEDPATLRDLGRITADTWACGRGIWGALGTGKWTHVQDSLAKVKALSGLSEFDEKTNRLTPIRIHDLSVGTTHVSAVMNNSTHVDSAPSSTLNDTRDWGYDALWWGGNEHFQLGTGKRSNLSKPNYIHAPPEEADEQQEARLQIMPRHKGKVDRRTLSMEQRVLLKAVEDLLIPFIRSADEDPLAQQSLHNGTNGDSKPRGTALVEHKKPEELQKLLQLDFPDQGTGQDGLIEVLRKVLRYSVNTWHQGFLDKLYASTNAPGVASELILAALNTNVHVYQVSPALTVIEKHTGKQLASLFGLNGPRAGGISVQGGSASNTTSIVIARNNLYPSTKKDGNGNYRFVLFTSAHGHYSIEKAAQMLGLGSSSVWAVPIDKQGRMIPSELEALVQKALAENRTPFYVNATAGTTVLGSFDPFHEIAAICKKYNLWFHVDGSWGGSFIFSSSQRAKLSGAEKADSIAINPHKMLGVPVTCSFLLAADIRRFHLANTLPAGYLFHNDDTAAAAPDSLNGETELVVDSPEVWDLADLTLQCGRRADSLKLFLSWTYYGTAGYEQQIDSACAVAAHLATLVEQNPNFVLVSENPPPCLQVCFHYAPNRAYVHPRGLVSNETERGKANSKVTEQITHAIVGKGFMVDFAPPSGDEDAVGNGKFFRCVVNVQTTRETVEGLIRAIEEVGPGIVERLKRESAGEVSTRRLGERGHGPVVHH</sequence>
<dbReference type="Proteomes" id="UP000068243">
    <property type="component" value="Unassembled WGS sequence"/>
</dbReference>
<protein>
    <submittedName>
        <fullName evidence="7">Mitochondrial protein Fmp25</fullName>
    </submittedName>
</protein>
<dbReference type="EMBL" id="BCMY01000002">
    <property type="protein sequence ID" value="GAQ36391.1"/>
    <property type="molecule type" value="Genomic_DNA"/>
</dbReference>
<dbReference type="Gene3D" id="3.40.640.10">
    <property type="entry name" value="Type I PLP-dependent aspartate aminotransferase-like (Major domain)"/>
    <property type="match status" value="1"/>
</dbReference>
<dbReference type="GO" id="GO:0005743">
    <property type="term" value="C:mitochondrial inner membrane"/>
    <property type="evidence" value="ECO:0007669"/>
    <property type="project" value="TreeGrafter"/>
</dbReference>
<dbReference type="InterPro" id="IPR002129">
    <property type="entry name" value="PyrdxlP-dep_de-COase"/>
</dbReference>
<feature type="compositionally biased region" description="Basic and acidic residues" evidence="6">
    <location>
        <begin position="1089"/>
        <end position="1104"/>
    </location>
</feature>
<comment type="cofactor">
    <cofactor evidence="1 4">
        <name>pyridoxal 5'-phosphate</name>
        <dbReference type="ChEBI" id="CHEBI:597326"/>
    </cofactor>
</comment>
<dbReference type="Pfam" id="PF13540">
    <property type="entry name" value="RCC1_2"/>
    <property type="match status" value="1"/>
</dbReference>
<dbReference type="Gene3D" id="3.90.1150.170">
    <property type="match status" value="1"/>
</dbReference>
<dbReference type="PROSITE" id="PS50012">
    <property type="entry name" value="RCC1_3"/>
    <property type="match status" value="3"/>
</dbReference>
<dbReference type="GO" id="GO:0019752">
    <property type="term" value="P:carboxylic acid metabolic process"/>
    <property type="evidence" value="ECO:0007669"/>
    <property type="project" value="InterPro"/>
</dbReference>
<dbReference type="InterPro" id="IPR000408">
    <property type="entry name" value="Reg_chr_condens"/>
</dbReference>
<evidence type="ECO:0000313" key="7">
    <source>
        <dbReference type="EMBL" id="GAQ36391.1"/>
    </source>
</evidence>
<dbReference type="PRINTS" id="PR00633">
    <property type="entry name" value="RCCNDNSATION"/>
</dbReference>
<evidence type="ECO:0000256" key="5">
    <source>
        <dbReference type="PROSITE-ProRule" id="PRU00235"/>
    </source>
</evidence>
<dbReference type="InterPro" id="IPR015421">
    <property type="entry name" value="PyrdxlP-dep_Trfase_major"/>
</dbReference>
<accession>A0A100I805</accession>
<feature type="repeat" description="RCC1" evidence="5">
    <location>
        <begin position="205"/>
        <end position="269"/>
    </location>
</feature>
<dbReference type="GO" id="GO:0016830">
    <property type="term" value="F:carbon-carbon lyase activity"/>
    <property type="evidence" value="ECO:0007669"/>
    <property type="project" value="InterPro"/>
</dbReference>
<dbReference type="PANTHER" id="PTHR47563:SF1">
    <property type="entry name" value="PROTEIN FMP25, MITOCHONDRIAL"/>
    <property type="match status" value="1"/>
</dbReference>
<dbReference type="InterPro" id="IPR053245">
    <property type="entry name" value="MitoProcess-Associated"/>
</dbReference>
<comment type="caution">
    <text evidence="7">The sequence shown here is derived from an EMBL/GenBank/DDBJ whole genome shotgun (WGS) entry which is preliminary data.</text>
</comment>
<keyword evidence="3" id="KW-0456">Lyase</keyword>
<dbReference type="InterPro" id="IPR015424">
    <property type="entry name" value="PyrdxlP-dep_Trfase"/>
</dbReference>
<dbReference type="AlphaFoldDB" id="A0A100I805"/>
<feature type="repeat" description="RCC1" evidence="5">
    <location>
        <begin position="270"/>
        <end position="333"/>
    </location>
</feature>
<keyword evidence="2 4" id="KW-0663">Pyridoxal phosphate</keyword>
<dbReference type="VEuPathDB" id="FungiDB:An02g06860"/>
<dbReference type="SUPFAM" id="SSF53383">
    <property type="entry name" value="PLP-dependent transferases"/>
    <property type="match status" value="1"/>
</dbReference>